<evidence type="ECO:0000313" key="1">
    <source>
        <dbReference type="EMBL" id="RHJ89563.1"/>
    </source>
</evidence>
<protein>
    <recommendedName>
        <fullName evidence="3">XRE family transcriptional regulator</fullName>
    </recommendedName>
</protein>
<name>A0A415E6Z9_9FIRM</name>
<reference evidence="1 2" key="1">
    <citation type="submission" date="2018-08" db="EMBL/GenBank/DDBJ databases">
        <title>A genome reference for cultivated species of the human gut microbiota.</title>
        <authorList>
            <person name="Zou Y."/>
            <person name="Xue W."/>
            <person name="Luo G."/>
        </authorList>
    </citation>
    <scope>NUCLEOTIDE SEQUENCE [LARGE SCALE GENOMIC DNA]</scope>
    <source>
        <strain evidence="1 2">AM07-24</strain>
    </source>
</reference>
<keyword evidence="2" id="KW-1185">Reference proteome</keyword>
<dbReference type="RefSeq" id="WP_118333667.1">
    <property type="nucleotide sequence ID" value="NZ_AP025567.1"/>
</dbReference>
<comment type="caution">
    <text evidence="1">The sequence shown here is derived from an EMBL/GenBank/DDBJ whole genome shotgun (WGS) entry which is preliminary data.</text>
</comment>
<gene>
    <name evidence="1" type="ORF">DW099_03035</name>
</gene>
<dbReference type="AlphaFoldDB" id="A0A415E6Z9"/>
<sequence length="67" mass="7702">MNNIVVRKLIKDSGLHYWQIAEKLGMADTTFSKKLRHELTDELKTAISEIVKDLVIEKADVCSKTER</sequence>
<organism evidence="1 2">
    <name type="scientific">Emergencia timonensis</name>
    <dbReference type="NCBI Taxonomy" id="1776384"/>
    <lineage>
        <taxon>Bacteria</taxon>
        <taxon>Bacillati</taxon>
        <taxon>Bacillota</taxon>
        <taxon>Clostridia</taxon>
        <taxon>Peptostreptococcales</taxon>
        <taxon>Anaerovoracaceae</taxon>
        <taxon>Emergencia</taxon>
    </lineage>
</organism>
<evidence type="ECO:0000313" key="2">
    <source>
        <dbReference type="Proteomes" id="UP000284841"/>
    </source>
</evidence>
<dbReference type="OrthoDB" id="9816042at2"/>
<accession>A0A415E6Z9</accession>
<proteinExistence type="predicted"/>
<evidence type="ECO:0008006" key="3">
    <source>
        <dbReference type="Google" id="ProtNLM"/>
    </source>
</evidence>
<dbReference type="Proteomes" id="UP000284841">
    <property type="component" value="Unassembled WGS sequence"/>
</dbReference>
<dbReference type="EMBL" id="QRMS01000001">
    <property type="protein sequence ID" value="RHJ89563.1"/>
    <property type="molecule type" value="Genomic_DNA"/>
</dbReference>